<dbReference type="InterPro" id="IPR002182">
    <property type="entry name" value="NB-ARC"/>
</dbReference>
<evidence type="ECO:0000313" key="4">
    <source>
        <dbReference type="Proteomes" id="UP001396334"/>
    </source>
</evidence>
<dbReference type="Pfam" id="PF00931">
    <property type="entry name" value="NB-ARC"/>
    <property type="match status" value="1"/>
</dbReference>
<reference evidence="3 4" key="1">
    <citation type="journal article" date="2024" name="G3 (Bethesda)">
        <title>Genome assembly of Hibiscus sabdariffa L. provides insights into metabolisms of medicinal natural products.</title>
        <authorList>
            <person name="Kim T."/>
        </authorList>
    </citation>
    <scope>NUCLEOTIDE SEQUENCE [LARGE SCALE GENOMIC DNA]</scope>
    <source>
        <strain evidence="3">TK-2024</strain>
        <tissue evidence="3">Old leaves</tissue>
    </source>
</reference>
<dbReference type="Gene3D" id="3.40.50.300">
    <property type="entry name" value="P-loop containing nucleotide triphosphate hydrolases"/>
    <property type="match status" value="1"/>
</dbReference>
<proteinExistence type="predicted"/>
<protein>
    <recommendedName>
        <fullName evidence="2">NB-ARC domain-containing protein</fullName>
    </recommendedName>
</protein>
<keyword evidence="4" id="KW-1185">Reference proteome</keyword>
<evidence type="ECO:0000259" key="2">
    <source>
        <dbReference type="Pfam" id="PF00931"/>
    </source>
</evidence>
<evidence type="ECO:0000313" key="3">
    <source>
        <dbReference type="EMBL" id="KAK9042260.1"/>
    </source>
</evidence>
<dbReference type="InterPro" id="IPR050905">
    <property type="entry name" value="Plant_NBS-LRR"/>
</dbReference>
<dbReference type="InterPro" id="IPR027417">
    <property type="entry name" value="P-loop_NTPase"/>
</dbReference>
<name>A0ABR2TY32_9ROSI</name>
<gene>
    <name evidence="3" type="ORF">V6N11_017337</name>
</gene>
<keyword evidence="1" id="KW-0611">Plant defense</keyword>
<dbReference type="Proteomes" id="UP001396334">
    <property type="component" value="Unassembled WGS sequence"/>
</dbReference>
<dbReference type="PANTHER" id="PTHR33463:SF203">
    <property type="entry name" value="AAA+ ATPASE DOMAIN-CONTAINING PROTEIN"/>
    <property type="match status" value="1"/>
</dbReference>
<dbReference type="PANTHER" id="PTHR33463">
    <property type="entry name" value="NB-ARC DOMAIN-CONTAINING PROTEIN-RELATED"/>
    <property type="match status" value="1"/>
</dbReference>
<sequence>MDAISHNPDTRKIPGEVADMLGQNYDKETISRRQMQLRERLLKTNKRVLIVLDDLWQKLDLEEIGISFQEAAAQKSSTAGCKLLLTSRSSQVLDLMDAERSFGVEILSQEESTIPFAKIVGLPVAISAIANALKRRDLYSWKDALRRLRKAGPNKKEMQQTVSSTIELSYNLLESEELLKKRNLKGCTAISMPHSNIPELFDNAQRAELSNLSSLSALDEYITNAQITPQDLFLRMLERYKIAIGPHGRDYSLLQSIDDNNFFTKSKASKSLELEIDIGERKENNVETEVIEFGRLCYLELYDLPKLKSFYSQEKTGSSSSGQGQTVSNNISFESCHEGVEIVVNKFFGDVLFEKTLPLVVAPRGACPAISVTTNSPGRLIPTCRSYEASLTGAMQRAGLGSGEVGVLLP</sequence>
<organism evidence="3 4">
    <name type="scientific">Hibiscus sabdariffa</name>
    <name type="common">roselle</name>
    <dbReference type="NCBI Taxonomy" id="183260"/>
    <lineage>
        <taxon>Eukaryota</taxon>
        <taxon>Viridiplantae</taxon>
        <taxon>Streptophyta</taxon>
        <taxon>Embryophyta</taxon>
        <taxon>Tracheophyta</taxon>
        <taxon>Spermatophyta</taxon>
        <taxon>Magnoliopsida</taxon>
        <taxon>eudicotyledons</taxon>
        <taxon>Gunneridae</taxon>
        <taxon>Pentapetalae</taxon>
        <taxon>rosids</taxon>
        <taxon>malvids</taxon>
        <taxon>Malvales</taxon>
        <taxon>Malvaceae</taxon>
        <taxon>Malvoideae</taxon>
        <taxon>Hibiscus</taxon>
    </lineage>
</organism>
<dbReference type="EMBL" id="JBBPBN010000004">
    <property type="protein sequence ID" value="KAK9042260.1"/>
    <property type="molecule type" value="Genomic_DNA"/>
</dbReference>
<feature type="domain" description="NB-ARC" evidence="2">
    <location>
        <begin position="5"/>
        <end position="118"/>
    </location>
</feature>
<accession>A0ABR2TY32</accession>
<evidence type="ECO:0000256" key="1">
    <source>
        <dbReference type="ARBA" id="ARBA00022821"/>
    </source>
</evidence>
<comment type="caution">
    <text evidence="3">The sequence shown here is derived from an EMBL/GenBank/DDBJ whole genome shotgun (WGS) entry which is preliminary data.</text>
</comment>
<dbReference type="SUPFAM" id="SSF52540">
    <property type="entry name" value="P-loop containing nucleoside triphosphate hydrolases"/>
    <property type="match status" value="1"/>
</dbReference>